<organism evidence="1 2">
    <name type="scientific">Cucumis sativus</name>
    <name type="common">Cucumber</name>
    <dbReference type="NCBI Taxonomy" id="3659"/>
    <lineage>
        <taxon>Eukaryota</taxon>
        <taxon>Viridiplantae</taxon>
        <taxon>Streptophyta</taxon>
        <taxon>Embryophyta</taxon>
        <taxon>Tracheophyta</taxon>
        <taxon>Spermatophyta</taxon>
        <taxon>Magnoliopsida</taxon>
        <taxon>eudicotyledons</taxon>
        <taxon>Gunneridae</taxon>
        <taxon>Pentapetalae</taxon>
        <taxon>rosids</taxon>
        <taxon>fabids</taxon>
        <taxon>Cucurbitales</taxon>
        <taxon>Cucurbitaceae</taxon>
        <taxon>Benincaseae</taxon>
        <taxon>Cucumis</taxon>
    </lineage>
</organism>
<evidence type="ECO:0000313" key="2">
    <source>
        <dbReference type="Proteomes" id="UP000029981"/>
    </source>
</evidence>
<reference evidence="1 2" key="2">
    <citation type="journal article" date="2009" name="PLoS ONE">
        <title>An integrated genetic and cytogenetic map of the cucumber genome.</title>
        <authorList>
            <person name="Ren Y."/>
            <person name="Zhang Z."/>
            <person name="Liu J."/>
            <person name="Staub J.E."/>
            <person name="Han Y."/>
            <person name="Cheng Z."/>
            <person name="Li X."/>
            <person name="Lu J."/>
            <person name="Miao H."/>
            <person name="Kang H."/>
            <person name="Xie B."/>
            <person name="Gu X."/>
            <person name="Wang X."/>
            <person name="Du Y."/>
            <person name="Jin W."/>
            <person name="Huang S."/>
        </authorList>
    </citation>
    <scope>NUCLEOTIDE SEQUENCE [LARGE SCALE GENOMIC DNA]</scope>
    <source>
        <strain evidence="2">cv. 9930</strain>
    </source>
</reference>
<reference evidence="1 2" key="1">
    <citation type="journal article" date="2009" name="Nat. Genet.">
        <title>The genome of the cucumber, Cucumis sativus L.</title>
        <authorList>
            <person name="Huang S."/>
            <person name="Li R."/>
            <person name="Zhang Z."/>
            <person name="Li L."/>
            <person name="Gu X."/>
            <person name="Fan W."/>
            <person name="Lucas W.J."/>
            <person name="Wang X."/>
            <person name="Xie B."/>
            <person name="Ni P."/>
            <person name="Ren Y."/>
            <person name="Zhu H."/>
            <person name="Li J."/>
            <person name="Lin K."/>
            <person name="Jin W."/>
            <person name="Fei Z."/>
            <person name="Li G."/>
            <person name="Staub J."/>
            <person name="Kilian A."/>
            <person name="van der Vossen E.A."/>
            <person name="Wu Y."/>
            <person name="Guo J."/>
            <person name="He J."/>
            <person name="Jia Z."/>
            <person name="Ren Y."/>
            <person name="Tian G."/>
            <person name="Lu Y."/>
            <person name="Ruan J."/>
            <person name="Qian W."/>
            <person name="Wang M."/>
            <person name="Huang Q."/>
            <person name="Li B."/>
            <person name="Xuan Z."/>
            <person name="Cao J."/>
            <person name="Asan"/>
            <person name="Wu Z."/>
            <person name="Zhang J."/>
            <person name="Cai Q."/>
            <person name="Bai Y."/>
            <person name="Zhao B."/>
            <person name="Han Y."/>
            <person name="Li Y."/>
            <person name="Li X."/>
            <person name="Wang S."/>
            <person name="Shi Q."/>
            <person name="Liu S."/>
            <person name="Cho W.K."/>
            <person name="Kim J.Y."/>
            <person name="Xu Y."/>
            <person name="Heller-Uszynska K."/>
            <person name="Miao H."/>
            <person name="Cheng Z."/>
            <person name="Zhang S."/>
            <person name="Wu J."/>
            <person name="Yang Y."/>
            <person name="Kang H."/>
            <person name="Li M."/>
            <person name="Liang H."/>
            <person name="Ren X."/>
            <person name="Shi Z."/>
            <person name="Wen M."/>
            <person name="Jian M."/>
            <person name="Yang H."/>
            <person name="Zhang G."/>
            <person name="Yang Z."/>
            <person name="Chen R."/>
            <person name="Liu S."/>
            <person name="Li J."/>
            <person name="Ma L."/>
            <person name="Liu H."/>
            <person name="Zhou Y."/>
            <person name="Zhao J."/>
            <person name="Fang X."/>
            <person name="Li G."/>
            <person name="Fang L."/>
            <person name="Li Y."/>
            <person name="Liu D."/>
            <person name="Zheng H."/>
            <person name="Zhang Y."/>
            <person name="Qin N."/>
            <person name="Li Z."/>
            <person name="Yang G."/>
            <person name="Yang S."/>
            <person name="Bolund L."/>
            <person name="Kristiansen K."/>
            <person name="Zheng H."/>
            <person name="Li S."/>
            <person name="Zhang X."/>
            <person name="Yang H."/>
            <person name="Wang J."/>
            <person name="Sun R."/>
            <person name="Zhang B."/>
            <person name="Jiang S."/>
            <person name="Wang J."/>
            <person name="Du Y."/>
            <person name="Li S."/>
        </authorList>
    </citation>
    <scope>NUCLEOTIDE SEQUENCE [LARGE SCALE GENOMIC DNA]</scope>
    <source>
        <strain evidence="2">cv. 9930</strain>
    </source>
</reference>
<gene>
    <name evidence="1" type="ORF">Csa_3G778255</name>
</gene>
<dbReference type="EMBL" id="CM002924">
    <property type="protein sequence ID" value="KGN59169.1"/>
    <property type="molecule type" value="Genomic_DNA"/>
</dbReference>
<reference evidence="1 2" key="4">
    <citation type="journal article" date="2011" name="BMC Genomics">
        <title>RNA-Seq improves annotation of protein-coding genes in the cucumber genome.</title>
        <authorList>
            <person name="Li Z."/>
            <person name="Zhang Z."/>
            <person name="Yan P."/>
            <person name="Huang S."/>
            <person name="Fei Z."/>
            <person name="Lin K."/>
        </authorList>
    </citation>
    <scope>NUCLEOTIDE SEQUENCE [LARGE SCALE GENOMIC DNA]</scope>
    <source>
        <strain evidence="2">cv. 9930</strain>
    </source>
</reference>
<sequence length="96" mass="10555">MHVVVDDSRLDGASYAGVVHHDVELAEGFDCSFNRILDLGFVCDIAVDIEGVGPAKHGGIRCMTEVVLDGGDGEQRVLQSIRRSRFATGYYVYFFL</sequence>
<keyword evidence="2" id="KW-1185">Reference proteome</keyword>
<reference evidence="1 2" key="3">
    <citation type="journal article" date="2010" name="BMC Genomics">
        <title>Transcriptome sequencing and comparative analysis of cucumber flowers with different sex types.</title>
        <authorList>
            <person name="Guo S."/>
            <person name="Zheng Y."/>
            <person name="Joung J.G."/>
            <person name="Liu S."/>
            <person name="Zhang Z."/>
            <person name="Crasta O.R."/>
            <person name="Sobral B.W."/>
            <person name="Xu Y."/>
            <person name="Huang S."/>
            <person name="Fei Z."/>
        </authorList>
    </citation>
    <scope>NUCLEOTIDE SEQUENCE [LARGE SCALE GENOMIC DNA]</scope>
    <source>
        <strain evidence="2">cv. 9930</strain>
    </source>
</reference>
<dbReference type="AlphaFoldDB" id="A0A0A0LE36"/>
<evidence type="ECO:0000313" key="1">
    <source>
        <dbReference type="EMBL" id="KGN59169.1"/>
    </source>
</evidence>
<dbReference type="Proteomes" id="UP000029981">
    <property type="component" value="Chromosome 3"/>
</dbReference>
<dbReference type="Gramene" id="KGN59169">
    <property type="protein sequence ID" value="KGN59169"/>
    <property type="gene ID" value="Csa_3G778255"/>
</dbReference>
<proteinExistence type="predicted"/>
<name>A0A0A0LE36_CUCSA</name>
<protein>
    <submittedName>
        <fullName evidence="1">Uncharacterized protein</fullName>
    </submittedName>
</protein>
<accession>A0A0A0LE36</accession>